<reference evidence="3" key="5">
    <citation type="journal article" date="2001" name="Nature">
        <title>Functional annotation of a full-length mouse cDNA collection.</title>
        <authorList>
            <consortium name="The RIKEN Genome Exploration Research Group Phase II Team and the FANTOM Consortium"/>
        </authorList>
    </citation>
    <scope>NUCLEOTIDE SEQUENCE</scope>
    <source>
        <strain evidence="3">C57BL/6J</strain>
        <tissue evidence="3">Testis</tissue>
    </source>
</reference>
<evidence type="ECO:0000256" key="1">
    <source>
        <dbReference type="SAM" id="MobiDB-lite"/>
    </source>
</evidence>
<reference evidence="3" key="7">
    <citation type="journal article" date="2005" name="Science">
        <title>The Transcriptional Landscape of the Mammalian Genome.</title>
        <authorList>
            <consortium name="The FANTOM Consortium"/>
            <consortium name="Riken Genome Exploration Research Group and Genome Science Group (Genome Network Project Core Group)"/>
        </authorList>
    </citation>
    <scope>NUCLEOTIDE SEQUENCE</scope>
    <source>
        <strain evidence="3">C57BL/6J</strain>
        <tissue evidence="3">Testis</tissue>
    </source>
</reference>
<feature type="region of interest" description="Disordered" evidence="1">
    <location>
        <begin position="72"/>
        <end position="108"/>
    </location>
</feature>
<dbReference type="EMBL" id="AK015267">
    <property type="protein sequence ID" value="BAB29773.1"/>
    <property type="molecule type" value="mRNA"/>
</dbReference>
<reference evidence="3" key="6">
    <citation type="journal article" date="2002" name="Nature">
        <title>Analysis of the mouse transcriptome based on functional annotation of 60,770 full-length cDNAs.</title>
        <authorList>
            <consortium name="The FANTOM Consortium and the RIKEN Genome Exploration Research Group Phase I and II Team"/>
        </authorList>
    </citation>
    <scope>NUCLEOTIDE SEQUENCE</scope>
    <source>
        <strain evidence="3">C57BL/6J</strain>
        <tissue evidence="3">Testis</tissue>
    </source>
</reference>
<accession>Q9D5J7</accession>
<gene>
    <name evidence="4" type="primary">4930431F12Rik</name>
</gene>
<proteinExistence type="evidence at transcript level"/>
<protein>
    <submittedName>
        <fullName evidence="3">Uncharacterized protein</fullName>
    </submittedName>
</protein>
<name>Q9D5J7_MOUSE</name>
<reference evidence="3" key="4">
    <citation type="submission" date="2000-07" db="EMBL/GenBank/DDBJ databases">
        <authorList>
            <person name="Adachi J."/>
            <person name="Aizawa K."/>
            <person name="Akahira S."/>
            <person name="Akimura T."/>
            <person name="Arai A."/>
            <person name="Aono H."/>
            <person name="Arakawa T."/>
            <person name="Bono H."/>
            <person name="Carninci P."/>
            <person name="Fukuda S."/>
            <person name="Fukunishi Y."/>
            <person name="Furuno M."/>
            <person name="Hanagaki T."/>
            <person name="Hara A."/>
            <person name="Hayatsu N."/>
            <person name="Hiramoto K."/>
            <person name="Hiraoka T."/>
            <person name="Hori F."/>
            <person name="Imotani K."/>
            <person name="Ishii Y."/>
            <person name="Itoh M."/>
            <person name="Izawa M."/>
            <person name="Kasukawa T."/>
            <person name="Kato H."/>
            <person name="Kawai J."/>
            <person name="Kojima Y."/>
            <person name="Konno H."/>
            <person name="Kouda M."/>
            <person name="Koya S."/>
            <person name="Kurihara C."/>
            <person name="Matsuyama T."/>
            <person name="Miyazaki A."/>
            <person name="Nishi K."/>
            <person name="Nomura K."/>
            <person name="Numazaki R."/>
            <person name="Ohno M."/>
            <person name="Okazaki Y."/>
            <person name="Okido T."/>
            <person name="Owa C."/>
            <person name="Saito H."/>
            <person name="Saito R."/>
            <person name="Sakai C."/>
            <person name="Sakai K."/>
            <person name="Sano H."/>
            <person name="Sasaki D."/>
            <person name="Shibata K."/>
            <person name="Shibata Y."/>
            <person name="Shinagawa A."/>
            <person name="Shiraki T."/>
            <person name="Sogabe Y."/>
            <person name="Suzuki H."/>
            <person name="Tagami M."/>
            <person name="Tagawa A."/>
            <person name="Takahashi F."/>
            <person name="Tanaka T."/>
            <person name="Tejima Y."/>
            <person name="Toya T."/>
            <person name="Yamamura T."/>
            <person name="Yasunishi A."/>
            <person name="Yoshida K."/>
            <person name="Yoshino M."/>
            <person name="Muramatsu M."/>
            <person name="Hayashizaki Y."/>
        </authorList>
    </citation>
    <scope>NUCLEOTIDE SEQUENCE</scope>
    <source>
        <strain evidence="3">C57BL/6J</strain>
        <tissue evidence="3">Testis</tissue>
    </source>
</reference>
<evidence type="ECO:0000313" key="4">
    <source>
        <dbReference type="MGI" id="MGI:1923033"/>
    </source>
</evidence>
<feature type="signal peptide" evidence="2">
    <location>
        <begin position="1"/>
        <end position="16"/>
    </location>
</feature>
<dbReference type="AGR" id="MGI:1923033"/>
<evidence type="ECO:0000256" key="2">
    <source>
        <dbReference type="SAM" id="SignalP"/>
    </source>
</evidence>
<sequence length="142" mass="15036">MMGRCTVIWCLDLLLAEDEGPKQDLSQKLCCFGQEGGGLSGAEDGAASEALWLSPVPEKAGLCIPHRHPCSLPSAESRSQGGSRQGLRQKPLGPGGPLCSHQEGGQLSGAEEWRCPVKLVYELSQMLGPSKGMEKAETEDSS</sequence>
<reference evidence="3" key="1">
    <citation type="journal article" date="1999" name="Methods Enzymol.">
        <title>High-efficiency full-length cDNA cloning.</title>
        <authorList>
            <person name="Carninci P."/>
            <person name="Hayashizaki Y."/>
        </authorList>
    </citation>
    <scope>NUCLEOTIDE SEQUENCE</scope>
    <source>
        <strain evidence="3">C57BL/6J</strain>
        <tissue evidence="3">Testis</tissue>
    </source>
</reference>
<feature type="chain" id="PRO_5009973690" evidence="2">
    <location>
        <begin position="17"/>
        <end position="142"/>
    </location>
</feature>
<evidence type="ECO:0000313" key="3">
    <source>
        <dbReference type="EMBL" id="BAB29773.1"/>
    </source>
</evidence>
<reference evidence="3" key="2">
    <citation type="journal article" date="2000" name="Genome Res.">
        <title>Normalization and subtraction of cap-trapper-selected cDNAs to prepare full-length cDNA libraries for rapid discovery of new genes.</title>
        <authorList>
            <person name="Carninci P."/>
            <person name="Shibata Y."/>
            <person name="Hayatsu N."/>
            <person name="Sugahara Y."/>
            <person name="Shibata K."/>
            <person name="Itoh M."/>
            <person name="Konno H."/>
            <person name="Okazaki Y."/>
            <person name="Muramatsu M."/>
            <person name="Hayashizaki Y."/>
        </authorList>
    </citation>
    <scope>NUCLEOTIDE SEQUENCE</scope>
    <source>
        <strain evidence="3">C57BL/6J</strain>
        <tissue evidence="3">Testis</tissue>
    </source>
</reference>
<keyword evidence="2" id="KW-0732">Signal</keyword>
<organism evidence="3">
    <name type="scientific">Mus musculus</name>
    <name type="common">Mouse</name>
    <dbReference type="NCBI Taxonomy" id="10090"/>
    <lineage>
        <taxon>Eukaryota</taxon>
        <taxon>Metazoa</taxon>
        <taxon>Chordata</taxon>
        <taxon>Craniata</taxon>
        <taxon>Vertebrata</taxon>
        <taxon>Euteleostomi</taxon>
        <taxon>Mammalia</taxon>
        <taxon>Eutheria</taxon>
        <taxon>Euarchontoglires</taxon>
        <taxon>Glires</taxon>
        <taxon>Rodentia</taxon>
        <taxon>Myomorpha</taxon>
        <taxon>Muroidea</taxon>
        <taxon>Muridae</taxon>
        <taxon>Murinae</taxon>
        <taxon>Mus</taxon>
        <taxon>Mus</taxon>
    </lineage>
</organism>
<dbReference type="MGI" id="MGI:1923033">
    <property type="gene designation" value="4930431F12Rik"/>
</dbReference>
<reference evidence="3" key="3">
    <citation type="journal article" date="2000" name="Genome Res.">
        <title>RIKEN integrated sequence analysis (RISA) system--384-format sequencing pipeline with 384 multicapillary sequencer.</title>
        <authorList>
            <person name="Shibata K."/>
            <person name="Itoh M."/>
            <person name="Aizawa K."/>
            <person name="Nagaoka S."/>
            <person name="Sasaki N."/>
            <person name="Carninci P."/>
            <person name="Konno H."/>
            <person name="Akiyama J."/>
            <person name="Nishi K."/>
            <person name="Kitsunai T."/>
            <person name="Tashiro H."/>
            <person name="Itoh M."/>
            <person name="Sumi N."/>
            <person name="Ishii Y."/>
            <person name="Nakamura S."/>
            <person name="Hazama M."/>
            <person name="Nishine T."/>
            <person name="Harada A."/>
            <person name="Yamamoto R."/>
            <person name="Matsumoto H."/>
            <person name="Sakaguchi S."/>
            <person name="Ikegami T."/>
            <person name="Kashiwagi K."/>
            <person name="Fujiwake S."/>
            <person name="Inoue K."/>
            <person name="Togawa Y."/>
            <person name="Izawa M."/>
            <person name="Ohara E."/>
            <person name="Watahiki M."/>
            <person name="Yoneda Y."/>
            <person name="Ishikawa T."/>
            <person name="Ozawa K."/>
            <person name="Tanaka T."/>
            <person name="Matsuura S."/>
            <person name="Kawai J."/>
            <person name="Okazaki Y."/>
            <person name="Muramatsu M."/>
            <person name="Inoue Y."/>
            <person name="Kira A."/>
            <person name="Hayashizaki Y."/>
        </authorList>
    </citation>
    <scope>NUCLEOTIDE SEQUENCE</scope>
    <source>
        <strain evidence="3">C57BL/6J</strain>
        <tissue evidence="3">Testis</tissue>
    </source>
</reference>
<dbReference type="AlphaFoldDB" id="Q9D5J7"/>
<reference evidence="3" key="8">
    <citation type="journal article" date="2005" name="Science">
        <title>Antisense Transcription in the Mammalian Transcriptome.</title>
        <authorList>
            <consortium name="RIKEN Genome Exploration Research Group and Genome Science Group (Genome Network Project Core Group) and the FANTOM Consortium"/>
        </authorList>
    </citation>
    <scope>NUCLEOTIDE SEQUENCE</scope>
    <source>
        <strain evidence="3">C57BL/6J</strain>
        <tissue evidence="3">Testis</tissue>
    </source>
</reference>